<keyword evidence="8 12" id="KW-0472">Membrane</keyword>
<evidence type="ECO:0000256" key="6">
    <source>
        <dbReference type="ARBA" id="ARBA00023053"/>
    </source>
</evidence>
<dbReference type="InterPro" id="IPR001873">
    <property type="entry name" value="ENaC"/>
</dbReference>
<evidence type="ECO:0000256" key="10">
    <source>
        <dbReference type="ARBA" id="ARBA00023303"/>
    </source>
</evidence>
<keyword evidence="13" id="KW-1185">Reference proteome</keyword>
<evidence type="ECO:0000256" key="5">
    <source>
        <dbReference type="ARBA" id="ARBA00022989"/>
    </source>
</evidence>
<keyword evidence="3 11" id="KW-0894">Sodium channel</keyword>
<sequence length="467" mass="53967">MNFEELAKIVVEAVQENNNQPINTNKIKTPRELRSHKTKEYVSEMIDNSSFHGISYIAGKENHFIRRTIWLLITMTAFGYAAQKVYESTVNYFSYPISTTQMRIYVDEIDFPAVSFCNFNEFRLSKMDGTKVDKAILNPKLQGLVTAEEYRNVTFGAMFDLKEMLVDCEFNGIPCSDENFTMFSWMQGERCFTFNSGKLPHKLLKIGGAGMKRSLKITINIIHYEYYKDEMDAGIHMIVHGQQDTPLKMRGPTLSPGFTTYIQLEKKMVINLEAPYKTKCGSLKLKYFDSYSLDTCWLEQLTDHVHSVCKCKDFFMPGDIPICSLNDAMSCMWPEWARFDQLKMQKCPLPCVIDSYKLSLSRALFPSPQYADSLTNSLQQPPHIINSIKNISDKFQFARDNLLRFVIYYDDLSYELIEQKPSYDTLVWLGDIGGQIGLFIGAGAMSYFEFIDCLFLVIYNQFFKAYR</sequence>
<evidence type="ECO:0000313" key="14">
    <source>
        <dbReference type="RefSeq" id="XP_065665871.1"/>
    </source>
</evidence>
<reference evidence="14" key="1">
    <citation type="submission" date="2025-08" db="UniProtKB">
        <authorList>
            <consortium name="RefSeq"/>
        </authorList>
    </citation>
    <scope>IDENTIFICATION</scope>
</reference>
<keyword evidence="6" id="KW-0915">Sodium</keyword>
<keyword evidence="4 11" id="KW-0812">Transmembrane</keyword>
<keyword evidence="5 12" id="KW-1133">Transmembrane helix</keyword>
<evidence type="ECO:0000256" key="7">
    <source>
        <dbReference type="ARBA" id="ARBA00023065"/>
    </source>
</evidence>
<evidence type="ECO:0000256" key="4">
    <source>
        <dbReference type="ARBA" id="ARBA00022692"/>
    </source>
</evidence>
<dbReference type="GeneID" id="100192297"/>
<evidence type="ECO:0000256" key="11">
    <source>
        <dbReference type="RuleBase" id="RU000679"/>
    </source>
</evidence>
<comment type="subcellular location">
    <subcellularLocation>
        <location evidence="1">Membrane</location>
        <topology evidence="1">Multi-pass membrane protein</topology>
    </subcellularLocation>
</comment>
<keyword evidence="10 11" id="KW-0407">Ion channel</keyword>
<proteinExistence type="inferred from homology"/>
<evidence type="ECO:0000256" key="12">
    <source>
        <dbReference type="SAM" id="Phobius"/>
    </source>
</evidence>
<gene>
    <name evidence="14" type="primary">LOC100192297</name>
</gene>
<dbReference type="Gene3D" id="2.60.470.10">
    <property type="entry name" value="Acid-sensing ion channels like domains"/>
    <property type="match status" value="1"/>
</dbReference>
<dbReference type="Proteomes" id="UP001652625">
    <property type="component" value="Chromosome 11"/>
</dbReference>
<evidence type="ECO:0000256" key="3">
    <source>
        <dbReference type="ARBA" id="ARBA00022461"/>
    </source>
</evidence>
<dbReference type="PANTHER" id="PTHR11690">
    <property type="entry name" value="AMILORIDE-SENSITIVE SODIUM CHANNEL-RELATED"/>
    <property type="match status" value="1"/>
</dbReference>
<evidence type="ECO:0000256" key="8">
    <source>
        <dbReference type="ARBA" id="ARBA00023136"/>
    </source>
</evidence>
<organism evidence="13 14">
    <name type="scientific">Hydra vulgaris</name>
    <name type="common">Hydra</name>
    <name type="synonym">Hydra attenuata</name>
    <dbReference type="NCBI Taxonomy" id="6087"/>
    <lineage>
        <taxon>Eukaryota</taxon>
        <taxon>Metazoa</taxon>
        <taxon>Cnidaria</taxon>
        <taxon>Hydrozoa</taxon>
        <taxon>Hydroidolina</taxon>
        <taxon>Anthoathecata</taxon>
        <taxon>Aplanulata</taxon>
        <taxon>Hydridae</taxon>
        <taxon>Hydra</taxon>
    </lineage>
</organism>
<dbReference type="PRINTS" id="PR01078">
    <property type="entry name" value="AMINACHANNEL"/>
</dbReference>
<feature type="transmembrane region" description="Helical" evidence="12">
    <location>
        <begin position="436"/>
        <end position="459"/>
    </location>
</feature>
<name>A0ABM4CVA3_HYDVU</name>
<evidence type="ECO:0000256" key="1">
    <source>
        <dbReference type="ARBA" id="ARBA00004141"/>
    </source>
</evidence>
<dbReference type="Pfam" id="PF00858">
    <property type="entry name" value="ASC"/>
    <property type="match status" value="2"/>
</dbReference>
<protein>
    <submittedName>
        <fullName evidence="14">Acid-sensing ion channel 1 isoform X3</fullName>
    </submittedName>
</protein>
<accession>A0ABM4CVA3</accession>
<comment type="similarity">
    <text evidence="11">Belongs to the amiloride-sensitive sodium channel (TC 1.A.6) family.</text>
</comment>
<keyword evidence="2 11" id="KW-0813">Transport</keyword>
<evidence type="ECO:0000256" key="9">
    <source>
        <dbReference type="ARBA" id="ARBA00023201"/>
    </source>
</evidence>
<evidence type="ECO:0000313" key="13">
    <source>
        <dbReference type="Proteomes" id="UP001652625"/>
    </source>
</evidence>
<keyword evidence="9 11" id="KW-0739">Sodium transport</keyword>
<dbReference type="Gene3D" id="1.10.287.770">
    <property type="entry name" value="YojJ-like"/>
    <property type="match status" value="1"/>
</dbReference>
<evidence type="ECO:0000256" key="2">
    <source>
        <dbReference type="ARBA" id="ARBA00022448"/>
    </source>
</evidence>
<keyword evidence="7 11" id="KW-0406">Ion transport</keyword>
<dbReference type="RefSeq" id="XP_065665871.1">
    <property type="nucleotide sequence ID" value="XM_065809799.1"/>
</dbReference>